<evidence type="ECO:0000256" key="2">
    <source>
        <dbReference type="ARBA" id="ARBA00022692"/>
    </source>
</evidence>
<name>A0A0A2T7D8_9BACI</name>
<feature type="transmembrane region" description="Helical" evidence="5">
    <location>
        <begin position="32"/>
        <end position="54"/>
    </location>
</feature>
<sequence length="213" mass="23504">MPDIMTLFLLAFAVSLDSFTVGFTYGMRKVGLSYRVIFIIAGVSALTFFIAMLIGKTIAVFLSPHLTEVIGGSILILIGIWVIYQFFRSNKTTQSNEQLTPYLFKMEIKSLGIVIQILKKPMSADIDRSGSINGIEALLLGVALSLDAFGAGVGAAMFGFTPFHTALIIAFMSSFFLWVGLKSGYWLSYWRWLDRLSFVPGVLLIVLGVMKMT</sequence>
<accession>A0A0A2T7D8</accession>
<dbReference type="eggNOG" id="COG1971">
    <property type="taxonomic scope" value="Bacteria"/>
</dbReference>
<evidence type="ECO:0000313" key="7">
    <source>
        <dbReference type="Proteomes" id="UP000030147"/>
    </source>
</evidence>
<dbReference type="AlphaFoldDB" id="A0A0A2T7D8"/>
<dbReference type="OrthoDB" id="1679205at2"/>
<feature type="transmembrane region" description="Helical" evidence="5">
    <location>
        <begin position="138"/>
        <end position="157"/>
    </location>
</feature>
<keyword evidence="1" id="KW-1003">Cell membrane</keyword>
<dbReference type="Proteomes" id="UP000030147">
    <property type="component" value="Unassembled WGS sequence"/>
</dbReference>
<dbReference type="PANTHER" id="PTHR35529">
    <property type="entry name" value="MANGANESE EFFLUX PUMP MNTP-RELATED"/>
    <property type="match status" value="1"/>
</dbReference>
<dbReference type="PANTHER" id="PTHR35529:SF2">
    <property type="entry name" value="SPORULATION PROTEIN YTAF-RELATED"/>
    <property type="match status" value="1"/>
</dbReference>
<dbReference type="RefSeq" id="WP_036822083.1">
    <property type="nucleotide sequence ID" value="NZ_AVBF01000050.1"/>
</dbReference>
<evidence type="ECO:0000256" key="5">
    <source>
        <dbReference type="SAM" id="Phobius"/>
    </source>
</evidence>
<dbReference type="EMBL" id="AVBF01000050">
    <property type="protein sequence ID" value="KGP71722.1"/>
    <property type="molecule type" value="Genomic_DNA"/>
</dbReference>
<dbReference type="Pfam" id="PF02659">
    <property type="entry name" value="Mntp"/>
    <property type="match status" value="2"/>
</dbReference>
<keyword evidence="2 5" id="KW-0812">Transmembrane</keyword>
<evidence type="ECO:0000313" key="6">
    <source>
        <dbReference type="EMBL" id="KGP71722.1"/>
    </source>
</evidence>
<protein>
    <submittedName>
        <fullName evidence="6">Membrane protein</fullName>
    </submittedName>
</protein>
<evidence type="ECO:0000256" key="3">
    <source>
        <dbReference type="ARBA" id="ARBA00022989"/>
    </source>
</evidence>
<dbReference type="InterPro" id="IPR003810">
    <property type="entry name" value="Mntp/YtaF"/>
</dbReference>
<dbReference type="NCBIfam" id="TIGR02840">
    <property type="entry name" value="spore_YtaF"/>
    <property type="match status" value="1"/>
</dbReference>
<organism evidence="6 7">
    <name type="scientific">Pontibacillus yanchengensis Y32</name>
    <dbReference type="NCBI Taxonomy" id="1385514"/>
    <lineage>
        <taxon>Bacteria</taxon>
        <taxon>Bacillati</taxon>
        <taxon>Bacillota</taxon>
        <taxon>Bacilli</taxon>
        <taxon>Bacillales</taxon>
        <taxon>Bacillaceae</taxon>
        <taxon>Pontibacillus</taxon>
    </lineage>
</organism>
<keyword evidence="7" id="KW-1185">Reference proteome</keyword>
<proteinExistence type="predicted"/>
<dbReference type="InterPro" id="IPR014205">
    <property type="entry name" value="Spore_YtaF"/>
</dbReference>
<comment type="caution">
    <text evidence="6">The sequence shown here is derived from an EMBL/GenBank/DDBJ whole genome shotgun (WGS) entry which is preliminary data.</text>
</comment>
<keyword evidence="4 5" id="KW-0472">Membrane</keyword>
<gene>
    <name evidence="6" type="ORF">N782_16855</name>
</gene>
<feature type="transmembrane region" description="Helical" evidence="5">
    <location>
        <begin position="66"/>
        <end position="87"/>
    </location>
</feature>
<feature type="transmembrane region" description="Helical" evidence="5">
    <location>
        <begin position="163"/>
        <end position="181"/>
    </location>
</feature>
<reference evidence="6 7" key="1">
    <citation type="journal article" date="2015" name="Stand. Genomic Sci.">
        <title>High quality draft genome sequence of the moderately halophilic bacterium Pontibacillus yanchengensis Y32(T) and comparison among Pontibacillus genomes.</title>
        <authorList>
            <person name="Huang J."/>
            <person name="Qiao Z.X."/>
            <person name="Tang J.W."/>
            <person name="Wang G."/>
        </authorList>
    </citation>
    <scope>NUCLEOTIDE SEQUENCE [LARGE SCALE GENOMIC DNA]</scope>
    <source>
        <strain evidence="6 7">Y32</strain>
    </source>
</reference>
<keyword evidence="3 5" id="KW-1133">Transmembrane helix</keyword>
<evidence type="ECO:0000256" key="4">
    <source>
        <dbReference type="ARBA" id="ARBA00023136"/>
    </source>
</evidence>
<dbReference type="STRING" id="1385514.N782_16855"/>
<evidence type="ECO:0000256" key="1">
    <source>
        <dbReference type="ARBA" id="ARBA00022475"/>
    </source>
</evidence>